<evidence type="ECO:0000259" key="8">
    <source>
        <dbReference type="Pfam" id="PF00263"/>
    </source>
</evidence>
<dbReference type="Gene3D" id="3.55.50.30">
    <property type="match status" value="1"/>
</dbReference>
<dbReference type="InterPro" id="IPR004846">
    <property type="entry name" value="T2SS/T3SS_dom"/>
</dbReference>
<evidence type="ECO:0000256" key="3">
    <source>
        <dbReference type="ARBA" id="ARBA00023136"/>
    </source>
</evidence>
<dbReference type="InterPro" id="IPR001775">
    <property type="entry name" value="GspD/PilQ"/>
</dbReference>
<evidence type="ECO:0008006" key="12">
    <source>
        <dbReference type="Google" id="ProtNLM"/>
    </source>
</evidence>
<feature type="chain" id="PRO_5006427733" description="NolW-like domain-containing protein" evidence="7">
    <location>
        <begin position="23"/>
        <end position="795"/>
    </location>
</feature>
<comment type="subcellular location">
    <subcellularLocation>
        <location evidence="5">Cell outer membrane</location>
    </subcellularLocation>
    <subcellularLocation>
        <location evidence="1">Membrane</location>
    </subcellularLocation>
</comment>
<feature type="region of interest" description="Disordered" evidence="6">
    <location>
        <begin position="251"/>
        <end position="279"/>
    </location>
</feature>
<sequence length="795" mass="82723">MKVKLKALSLGGLILLGNSLVGQDLPEAPNAGLVTPSQSPKVAGSQAEEMVTPDTIQFPNNPVSDFLMVYERLKGVTLIKDASLLAGGANLSLTLNQPVSKAEAIRLIESTLLLNGYAFIAVDKNSVKVINTAGGKNPRSEGVFLFTNESELPEGEVVASYVMPLTHLSAADAVPIFEQFITLHPYGSLVPVPVANQVLITENSTLIRRLIDVRNLIDTPAPEKKSEFIALEQANADRVVELITTILEKREEGSGGGGAKAATGQPAQPNIPGLTGATGSSGVTIGGGKSGFAGDIQLIADTRTNRILVIASPFDFAAIKALIEEFDIAVELTDPYEHSLNYVAATDMLQILGDMLQEEGDEGGEGGAGGSQSTGRVTGGIGAGGAVTGGAAGSSGSGGKKADVLSEPGEEQAAESLIVGKTKLIADNRANSILVIGQPEAKDKVKALLTKLDKKPMQVYLATVIGQLQVSNDDEFAVNILQKYIGGSRTGAASVSGGKPFISGTTTVYGTTTDGVPTQQDQSGVTPISPAAATMAQMSQVAVGALPGMQIATFILGSIDLYINALTATARFRIASRPAVFTANNKKATIYNGKKIAVPTSTVTTLGAGGSANTTSGSQQSNIQYQDVVLKIEVVPLINSEKEISLQIVQTNDTLSQSSTNIGGGVSVPEINTQELNTTVIVPDRSTILLGGLVTQQDTKNVAGVPFLSTIPLMGNLFKSTSEITDRQELVVMIQPTVVQDNLELGEASKTERDLTGFSAKELQPLTMRSGSKSKDVGLQAAGTDLVPAEESKEE</sequence>
<dbReference type="InterPro" id="IPR050810">
    <property type="entry name" value="Bact_Secretion_Sys_Channel"/>
</dbReference>
<dbReference type="Pfam" id="PF03958">
    <property type="entry name" value="Secretin_N"/>
    <property type="match status" value="2"/>
</dbReference>
<keyword evidence="3" id="KW-0472">Membrane</keyword>
<dbReference type="InterPro" id="IPR005644">
    <property type="entry name" value="NolW-like"/>
</dbReference>
<evidence type="ECO:0000256" key="6">
    <source>
        <dbReference type="SAM" id="MobiDB-lite"/>
    </source>
</evidence>
<evidence type="ECO:0000256" key="5">
    <source>
        <dbReference type="RuleBase" id="RU004004"/>
    </source>
</evidence>
<reference evidence="10 11" key="1">
    <citation type="submission" date="2015-10" db="EMBL/GenBank/DDBJ databases">
        <title>Metagenome-Assembled Genomes uncover a global brackish microbiome.</title>
        <authorList>
            <person name="Hugerth L.W."/>
            <person name="Larsson J."/>
            <person name="Alneberg J."/>
            <person name="Lindh M.V."/>
            <person name="Legrand C."/>
            <person name="Pinhassi J."/>
            <person name="Andersson A.F."/>
        </authorList>
    </citation>
    <scope>NUCLEOTIDE SEQUENCE [LARGE SCALE GENOMIC DNA]</scope>
    <source>
        <strain evidence="10">BACL9 MAG-120820-bin42</strain>
    </source>
</reference>
<evidence type="ECO:0000313" key="10">
    <source>
        <dbReference type="EMBL" id="KRP32984.1"/>
    </source>
</evidence>
<evidence type="ECO:0000256" key="7">
    <source>
        <dbReference type="SAM" id="SignalP"/>
    </source>
</evidence>
<feature type="domain" description="Type II/III secretion system secretin-like" evidence="8">
    <location>
        <begin position="565"/>
        <end position="740"/>
    </location>
</feature>
<evidence type="ECO:0000259" key="9">
    <source>
        <dbReference type="Pfam" id="PF03958"/>
    </source>
</evidence>
<evidence type="ECO:0000256" key="2">
    <source>
        <dbReference type="ARBA" id="ARBA00022729"/>
    </source>
</evidence>
<feature type="domain" description="NolW-like" evidence="9">
    <location>
        <begin position="228"/>
        <end position="330"/>
    </location>
</feature>
<evidence type="ECO:0000313" key="11">
    <source>
        <dbReference type="Proteomes" id="UP000051557"/>
    </source>
</evidence>
<feature type="domain" description="NolW-like" evidence="9">
    <location>
        <begin position="339"/>
        <end position="458"/>
    </location>
</feature>
<dbReference type="AlphaFoldDB" id="A0A0R2XA32"/>
<dbReference type="GO" id="GO:0009279">
    <property type="term" value="C:cell outer membrane"/>
    <property type="evidence" value="ECO:0007669"/>
    <property type="project" value="UniProtKB-SubCell"/>
</dbReference>
<keyword evidence="2 7" id="KW-0732">Signal</keyword>
<dbReference type="GO" id="GO:0009306">
    <property type="term" value="P:protein secretion"/>
    <property type="evidence" value="ECO:0007669"/>
    <property type="project" value="InterPro"/>
</dbReference>
<dbReference type="Proteomes" id="UP000051557">
    <property type="component" value="Unassembled WGS sequence"/>
</dbReference>
<keyword evidence="5" id="KW-0813">Transport</keyword>
<dbReference type="PANTHER" id="PTHR30332:SF24">
    <property type="entry name" value="SECRETIN GSPD-RELATED"/>
    <property type="match status" value="1"/>
</dbReference>
<dbReference type="PRINTS" id="PR00811">
    <property type="entry name" value="BCTERIALGSPD"/>
</dbReference>
<comment type="caution">
    <text evidence="10">The sequence shown here is derived from an EMBL/GenBank/DDBJ whole genome shotgun (WGS) entry which is preliminary data.</text>
</comment>
<organism evidence="10 11">
    <name type="scientific">Verrucomicrobia subdivision 6 bacterium BACL9 MAG-120820-bin42</name>
    <dbReference type="NCBI Taxonomy" id="1655634"/>
    <lineage>
        <taxon>Bacteria</taxon>
        <taxon>Pseudomonadati</taxon>
        <taxon>Verrucomicrobiota</taxon>
        <taxon>Verrucomicrobiia</taxon>
        <taxon>Verrucomicrobiales</taxon>
        <taxon>Verrucomicrobia subdivision 6</taxon>
    </lineage>
</organism>
<dbReference type="Gene3D" id="3.30.1370.120">
    <property type="match status" value="3"/>
</dbReference>
<feature type="signal peptide" evidence="7">
    <location>
        <begin position="1"/>
        <end position="22"/>
    </location>
</feature>
<dbReference type="InterPro" id="IPR038591">
    <property type="entry name" value="NolW-like_sf"/>
</dbReference>
<name>A0A0R2XA32_9BACT</name>
<dbReference type="GO" id="GO:0015627">
    <property type="term" value="C:type II protein secretion system complex"/>
    <property type="evidence" value="ECO:0007669"/>
    <property type="project" value="TreeGrafter"/>
</dbReference>
<accession>A0A0R2XA32</accession>
<feature type="region of interest" description="Disordered" evidence="6">
    <location>
        <begin position="756"/>
        <end position="795"/>
    </location>
</feature>
<gene>
    <name evidence="10" type="ORF">ABS32_01795</name>
</gene>
<comment type="similarity">
    <text evidence="4">Belongs to the bacterial secretin family.</text>
</comment>
<evidence type="ECO:0000256" key="4">
    <source>
        <dbReference type="RuleBase" id="RU004003"/>
    </source>
</evidence>
<protein>
    <recommendedName>
        <fullName evidence="12">NolW-like domain-containing protein</fullName>
    </recommendedName>
</protein>
<dbReference type="Pfam" id="PF00263">
    <property type="entry name" value="Secretin"/>
    <property type="match status" value="1"/>
</dbReference>
<proteinExistence type="inferred from homology"/>
<dbReference type="PANTHER" id="PTHR30332">
    <property type="entry name" value="PROBABLE GENERAL SECRETION PATHWAY PROTEIN D"/>
    <property type="match status" value="1"/>
</dbReference>
<dbReference type="EMBL" id="LIDM01000039">
    <property type="protein sequence ID" value="KRP32984.1"/>
    <property type="molecule type" value="Genomic_DNA"/>
</dbReference>
<evidence type="ECO:0000256" key="1">
    <source>
        <dbReference type="ARBA" id="ARBA00004370"/>
    </source>
</evidence>